<dbReference type="InterPro" id="IPR006083">
    <property type="entry name" value="PRK/URK"/>
</dbReference>
<dbReference type="InterPro" id="IPR027417">
    <property type="entry name" value="P-loop_NTPase"/>
</dbReference>
<feature type="domain" description="Phosphoribulokinase/uridine kinase" evidence="2">
    <location>
        <begin position="48"/>
        <end position="212"/>
    </location>
</feature>
<reference evidence="3" key="1">
    <citation type="journal article" date="2020" name="Stud. Mycol.">
        <title>101 Dothideomycetes genomes: a test case for predicting lifestyles and emergence of pathogens.</title>
        <authorList>
            <person name="Haridas S."/>
            <person name="Albert R."/>
            <person name="Binder M."/>
            <person name="Bloem J."/>
            <person name="Labutti K."/>
            <person name="Salamov A."/>
            <person name="Andreopoulos B."/>
            <person name="Baker S."/>
            <person name="Barry K."/>
            <person name="Bills G."/>
            <person name="Bluhm B."/>
            <person name="Cannon C."/>
            <person name="Castanera R."/>
            <person name="Culley D."/>
            <person name="Daum C."/>
            <person name="Ezra D."/>
            <person name="Gonzalez J."/>
            <person name="Henrissat B."/>
            <person name="Kuo A."/>
            <person name="Liang C."/>
            <person name="Lipzen A."/>
            <person name="Lutzoni F."/>
            <person name="Magnuson J."/>
            <person name="Mondo S."/>
            <person name="Nolan M."/>
            <person name="Ohm R."/>
            <person name="Pangilinan J."/>
            <person name="Park H.-J."/>
            <person name="Ramirez L."/>
            <person name="Alfaro M."/>
            <person name="Sun H."/>
            <person name="Tritt A."/>
            <person name="Yoshinaga Y."/>
            <person name="Zwiers L.-H."/>
            <person name="Turgeon B."/>
            <person name="Goodwin S."/>
            <person name="Spatafora J."/>
            <person name="Crous P."/>
            <person name="Grigoriev I."/>
        </authorList>
    </citation>
    <scope>NUCLEOTIDE SEQUENCE</scope>
    <source>
        <strain evidence="3">CBS 262.69</strain>
    </source>
</reference>
<dbReference type="Gene3D" id="3.40.50.300">
    <property type="entry name" value="P-loop containing nucleotide triphosphate hydrolases"/>
    <property type="match status" value="2"/>
</dbReference>
<dbReference type="AlphaFoldDB" id="A0A6G1HTK6"/>
<dbReference type="GO" id="GO:0016787">
    <property type="term" value="F:hydrolase activity"/>
    <property type="evidence" value="ECO:0007669"/>
    <property type="project" value="UniProtKB-KW"/>
</dbReference>
<gene>
    <name evidence="3" type="ORF">EJ06DRAFT_77964</name>
</gene>
<evidence type="ECO:0000313" key="3">
    <source>
        <dbReference type="EMBL" id="KAF2399241.1"/>
    </source>
</evidence>
<name>A0A6G1HTK6_9PEZI</name>
<feature type="compositionally biased region" description="Polar residues" evidence="1">
    <location>
        <begin position="1"/>
        <end position="10"/>
    </location>
</feature>
<sequence length="269" mass="29928">MRSHYQVNCRSQHDHQSPLSSTMEAAVERLVQKAWDLHLPLPPSQRLLISIAGIPGSGKTTLAAQIVQHLNACYAETSPGIAQTTRLAAFVPMDGYHLSRAQLAALPDAATAFARRGAAFTFDAPAFLRLVKELRKPIAPEMTTVWAPSFDHRVKDPVADDIPIRPDVRIVVFEGAYLALDKDPWNEAAGLMDEIWFVRVDEEVAGERLVRRHLASGICKDKEEARRRVEQNDLVNGREIITKHVRFDEIIDSVEDPAWSPEAQGVGSK</sequence>
<evidence type="ECO:0000256" key="1">
    <source>
        <dbReference type="SAM" id="MobiDB-lite"/>
    </source>
</evidence>
<dbReference type="PANTHER" id="PTHR10285">
    <property type="entry name" value="URIDINE KINASE"/>
    <property type="match status" value="1"/>
</dbReference>
<keyword evidence="3" id="KW-0378">Hydrolase</keyword>
<dbReference type="SUPFAM" id="SSF52540">
    <property type="entry name" value="P-loop containing nucleoside triphosphate hydrolases"/>
    <property type="match status" value="1"/>
</dbReference>
<keyword evidence="4" id="KW-1185">Reference proteome</keyword>
<dbReference type="EMBL" id="ML996698">
    <property type="protein sequence ID" value="KAF2399241.1"/>
    <property type="molecule type" value="Genomic_DNA"/>
</dbReference>
<dbReference type="GO" id="GO:0016301">
    <property type="term" value="F:kinase activity"/>
    <property type="evidence" value="ECO:0007669"/>
    <property type="project" value="InterPro"/>
</dbReference>
<accession>A0A6G1HTK6</accession>
<dbReference type="GO" id="GO:0005524">
    <property type="term" value="F:ATP binding"/>
    <property type="evidence" value="ECO:0007669"/>
    <property type="project" value="InterPro"/>
</dbReference>
<dbReference type="Proteomes" id="UP000799640">
    <property type="component" value="Unassembled WGS sequence"/>
</dbReference>
<evidence type="ECO:0000313" key="4">
    <source>
        <dbReference type="Proteomes" id="UP000799640"/>
    </source>
</evidence>
<evidence type="ECO:0000259" key="2">
    <source>
        <dbReference type="Pfam" id="PF00485"/>
    </source>
</evidence>
<dbReference type="OrthoDB" id="6362633at2759"/>
<protein>
    <submittedName>
        <fullName evidence="3">P-loop containing nucleoside triphosphate hydrolase protein</fullName>
    </submittedName>
</protein>
<proteinExistence type="predicted"/>
<organism evidence="3 4">
    <name type="scientific">Trichodelitschia bisporula</name>
    <dbReference type="NCBI Taxonomy" id="703511"/>
    <lineage>
        <taxon>Eukaryota</taxon>
        <taxon>Fungi</taxon>
        <taxon>Dikarya</taxon>
        <taxon>Ascomycota</taxon>
        <taxon>Pezizomycotina</taxon>
        <taxon>Dothideomycetes</taxon>
        <taxon>Dothideomycetes incertae sedis</taxon>
        <taxon>Phaeotrichales</taxon>
        <taxon>Phaeotrichaceae</taxon>
        <taxon>Trichodelitschia</taxon>
    </lineage>
</organism>
<dbReference type="Pfam" id="PF00485">
    <property type="entry name" value="PRK"/>
    <property type="match status" value="1"/>
</dbReference>
<feature type="region of interest" description="Disordered" evidence="1">
    <location>
        <begin position="1"/>
        <end position="20"/>
    </location>
</feature>